<organism evidence="2 3">
    <name type="scientific">Alligator mississippiensis</name>
    <name type="common">American alligator</name>
    <dbReference type="NCBI Taxonomy" id="8496"/>
    <lineage>
        <taxon>Eukaryota</taxon>
        <taxon>Metazoa</taxon>
        <taxon>Chordata</taxon>
        <taxon>Craniata</taxon>
        <taxon>Vertebrata</taxon>
        <taxon>Euteleostomi</taxon>
        <taxon>Archelosauria</taxon>
        <taxon>Archosauria</taxon>
        <taxon>Crocodylia</taxon>
        <taxon>Alligatoridae</taxon>
        <taxon>Alligatorinae</taxon>
        <taxon>Alligator</taxon>
    </lineage>
</organism>
<evidence type="ECO:0000313" key="2">
    <source>
        <dbReference type="EMBL" id="KYO21921.1"/>
    </source>
</evidence>
<evidence type="ECO:0000313" key="3">
    <source>
        <dbReference type="Proteomes" id="UP000050525"/>
    </source>
</evidence>
<keyword evidence="1" id="KW-0472">Membrane</keyword>
<reference evidence="2 3" key="1">
    <citation type="journal article" date="2012" name="Genome Biol.">
        <title>Sequencing three crocodilian genomes to illuminate the evolution of archosaurs and amniotes.</title>
        <authorList>
            <person name="St John J.A."/>
            <person name="Braun E.L."/>
            <person name="Isberg S.R."/>
            <person name="Miles L.G."/>
            <person name="Chong A.Y."/>
            <person name="Gongora J."/>
            <person name="Dalzell P."/>
            <person name="Moran C."/>
            <person name="Bed'hom B."/>
            <person name="Abzhanov A."/>
            <person name="Burgess S.C."/>
            <person name="Cooksey A.M."/>
            <person name="Castoe T.A."/>
            <person name="Crawford N.G."/>
            <person name="Densmore L.D."/>
            <person name="Drew J.C."/>
            <person name="Edwards S.V."/>
            <person name="Faircloth B.C."/>
            <person name="Fujita M.K."/>
            <person name="Greenwold M.J."/>
            <person name="Hoffmann F.G."/>
            <person name="Howard J.M."/>
            <person name="Iguchi T."/>
            <person name="Janes D.E."/>
            <person name="Khan S.Y."/>
            <person name="Kohno S."/>
            <person name="de Koning A.J."/>
            <person name="Lance S.L."/>
            <person name="McCarthy F.M."/>
            <person name="McCormack J.E."/>
            <person name="Merchant M.E."/>
            <person name="Peterson D.G."/>
            <person name="Pollock D.D."/>
            <person name="Pourmand N."/>
            <person name="Raney B.J."/>
            <person name="Roessler K.A."/>
            <person name="Sanford J.R."/>
            <person name="Sawyer R.H."/>
            <person name="Schmidt C.J."/>
            <person name="Triplett E.W."/>
            <person name="Tuberville T.D."/>
            <person name="Venegas-Anaya M."/>
            <person name="Howard J.T."/>
            <person name="Jarvis E.D."/>
            <person name="Guillette L.J.Jr."/>
            <person name="Glenn T.C."/>
            <person name="Green R.E."/>
            <person name="Ray D.A."/>
        </authorList>
    </citation>
    <scope>NUCLEOTIDE SEQUENCE [LARGE SCALE GENOMIC DNA]</scope>
    <source>
        <strain evidence="2">KSC_2009_1</strain>
    </source>
</reference>
<dbReference type="EMBL" id="AKHW03006283">
    <property type="protein sequence ID" value="KYO21921.1"/>
    <property type="molecule type" value="Genomic_DNA"/>
</dbReference>
<name>A0A151MBN8_ALLMI</name>
<evidence type="ECO:0000256" key="1">
    <source>
        <dbReference type="SAM" id="Phobius"/>
    </source>
</evidence>
<protein>
    <submittedName>
        <fullName evidence="2">Uncharacterized protein</fullName>
    </submittedName>
</protein>
<keyword evidence="1" id="KW-1133">Transmembrane helix</keyword>
<sequence length="73" mass="8637">MSLEKDYTQILSYPEKDRFPFCVRLFEFCKFMSIKERTDLFQPFLGLPVCTLVTLPQLIGTLPFWATHVDLFN</sequence>
<keyword evidence="1" id="KW-0812">Transmembrane</keyword>
<feature type="transmembrane region" description="Helical" evidence="1">
    <location>
        <begin position="40"/>
        <end position="66"/>
    </location>
</feature>
<proteinExistence type="predicted"/>
<gene>
    <name evidence="2" type="ORF">Y1Q_0000580</name>
</gene>
<dbReference type="Proteomes" id="UP000050525">
    <property type="component" value="Unassembled WGS sequence"/>
</dbReference>
<dbReference type="AlphaFoldDB" id="A0A151MBN8"/>
<comment type="caution">
    <text evidence="2">The sequence shown here is derived from an EMBL/GenBank/DDBJ whole genome shotgun (WGS) entry which is preliminary data.</text>
</comment>
<accession>A0A151MBN8</accession>
<keyword evidence="3" id="KW-1185">Reference proteome</keyword>